<protein>
    <submittedName>
        <fullName evidence="1">Uncharacterized protein</fullName>
    </submittedName>
</protein>
<evidence type="ECO:0000313" key="2">
    <source>
        <dbReference type="Proteomes" id="UP000198517"/>
    </source>
</evidence>
<organism evidence="1 2">
    <name type="scientific">Riemerella columbipharyngis</name>
    <dbReference type="NCBI Taxonomy" id="1071918"/>
    <lineage>
        <taxon>Bacteria</taxon>
        <taxon>Pseudomonadati</taxon>
        <taxon>Bacteroidota</taxon>
        <taxon>Flavobacteriia</taxon>
        <taxon>Flavobacteriales</taxon>
        <taxon>Weeksellaceae</taxon>
        <taxon>Riemerella</taxon>
    </lineage>
</organism>
<dbReference type="Proteomes" id="UP000198517">
    <property type="component" value="Unassembled WGS sequence"/>
</dbReference>
<dbReference type="STRING" id="1071918.SAMN05421544_1236"/>
<dbReference type="AlphaFoldDB" id="A0A1G7FHX0"/>
<accession>A0A1G7FHX0</accession>
<name>A0A1G7FHX0_9FLAO</name>
<dbReference type="RefSeq" id="WP_092737898.1">
    <property type="nucleotide sequence ID" value="NZ_FNAS01000023.1"/>
</dbReference>
<sequence>MIKLNGYWYSYEEVEDALRKKGYTICVEEWEPDKRGYVKMETHALKEGESPSPLNRLSDVAIKEFHKKPPLV</sequence>
<proteinExistence type="predicted"/>
<keyword evidence="2" id="KW-1185">Reference proteome</keyword>
<evidence type="ECO:0000313" key="1">
    <source>
        <dbReference type="EMBL" id="SDE75452.1"/>
    </source>
</evidence>
<dbReference type="OrthoDB" id="1264624at2"/>
<dbReference type="EMBL" id="FNAS01000023">
    <property type="protein sequence ID" value="SDE75452.1"/>
    <property type="molecule type" value="Genomic_DNA"/>
</dbReference>
<gene>
    <name evidence="1" type="ORF">SAMN05421544_1236</name>
</gene>
<reference evidence="1 2" key="1">
    <citation type="submission" date="2016-10" db="EMBL/GenBank/DDBJ databases">
        <authorList>
            <person name="de Groot N.N."/>
        </authorList>
    </citation>
    <scope>NUCLEOTIDE SEQUENCE [LARGE SCALE GENOMIC DNA]</scope>
    <source>
        <strain evidence="1 2">DSM 24015</strain>
    </source>
</reference>